<proteinExistence type="inferred from homology"/>
<dbReference type="InterPro" id="IPR011057">
    <property type="entry name" value="Mss4-like_sf"/>
</dbReference>
<dbReference type="Gene3D" id="3.90.1590.10">
    <property type="entry name" value="glutathione-dependent formaldehyde- activating enzyme (gfa)"/>
    <property type="match status" value="1"/>
</dbReference>
<evidence type="ECO:0000256" key="1">
    <source>
        <dbReference type="ARBA" id="ARBA00005495"/>
    </source>
</evidence>
<dbReference type="InterPro" id="IPR006913">
    <property type="entry name" value="CENP-V/GFA"/>
</dbReference>
<evidence type="ECO:0000259" key="6">
    <source>
        <dbReference type="PROSITE" id="PS51891"/>
    </source>
</evidence>
<evidence type="ECO:0000256" key="4">
    <source>
        <dbReference type="SAM" id="MobiDB-lite"/>
    </source>
</evidence>
<dbReference type="Pfam" id="PF04828">
    <property type="entry name" value="GFA"/>
    <property type="match status" value="1"/>
</dbReference>
<evidence type="ECO:0000313" key="7">
    <source>
        <dbReference type="EMBL" id="KAJ2904554.1"/>
    </source>
</evidence>
<feature type="compositionally biased region" description="Gly residues" evidence="4">
    <location>
        <begin position="521"/>
        <end position="530"/>
    </location>
</feature>
<evidence type="ECO:0000256" key="3">
    <source>
        <dbReference type="ARBA" id="ARBA00022833"/>
    </source>
</evidence>
<dbReference type="Proteomes" id="UP001201980">
    <property type="component" value="Unassembled WGS sequence"/>
</dbReference>
<name>A0AAD5WWD6_9PEZI</name>
<dbReference type="AlphaFoldDB" id="A0AAD5WWD6"/>
<keyword evidence="5" id="KW-1133">Transmembrane helix</keyword>
<sequence length="549" mass="60913">MVSFNTTSAEKLQVAQLPRFLSDTPVKGSHISIAIPTLLASCILPNLPTGFISRIYGTGKPYHFHILFTCQKPEASNILTLTRRQFHSTPALLNMDVRCQCASVAFKMPSATPLDIYCCHCTECQKQSSSAFGMSAISRADGIFPIAKDLEGKFSPYTRKTDEGNTMDCYFYGMERRTVSVKGGAIKGLECKRLKHIFTLSAVVEIPHDAIETFDGAPTTMTLATEAATKHLFPRHLPFTDKIPPMENSQQQHQHIDAIHRPLGYLKRAGVAASWPLRGIWYCSTHQAFYPLFVSRFVPLSIISFLVYFVLFTFAFLPQFAFLAIFHGWGAWLNAVVLVLGEGLIIVQGLFEGFFVDECRVDVFDAVLIEKGHIDLVAPHRLLFLDAPNPVKMLGKPTTPAAYQPWSLIQMVELIVFLPLNLIPIVGTPAFIIITGTRLGKLAHYRWYKLRGLTRKQKKKEIRDRLWDCVWFGTVAMILELIPIFSFFFLLTSTAGSALWADRMESSMGVPEGQVIATGATNGGINGSGDGSPDAPPPAPYRDEGESGQ</sequence>
<evidence type="ECO:0000256" key="5">
    <source>
        <dbReference type="SAM" id="Phobius"/>
    </source>
</evidence>
<evidence type="ECO:0000313" key="8">
    <source>
        <dbReference type="Proteomes" id="UP001201980"/>
    </source>
</evidence>
<evidence type="ECO:0000256" key="2">
    <source>
        <dbReference type="ARBA" id="ARBA00022723"/>
    </source>
</evidence>
<feature type="domain" description="CENP-V/GFA" evidence="6">
    <location>
        <begin position="95"/>
        <end position="215"/>
    </location>
</feature>
<protein>
    <recommendedName>
        <fullName evidence="6">CENP-V/GFA domain-containing protein</fullName>
    </recommendedName>
</protein>
<dbReference type="GO" id="GO:0046872">
    <property type="term" value="F:metal ion binding"/>
    <property type="evidence" value="ECO:0007669"/>
    <property type="project" value="UniProtKB-KW"/>
</dbReference>
<comment type="caution">
    <text evidence="7">The sequence shown here is derived from an EMBL/GenBank/DDBJ whole genome shotgun (WGS) entry which is preliminary data.</text>
</comment>
<dbReference type="GO" id="GO:0005619">
    <property type="term" value="C:ascospore wall"/>
    <property type="evidence" value="ECO:0007669"/>
    <property type="project" value="TreeGrafter"/>
</dbReference>
<feature type="transmembrane region" description="Helical" evidence="5">
    <location>
        <begin position="466"/>
        <end position="491"/>
    </location>
</feature>
<dbReference type="PANTHER" id="PTHR34292:SF1">
    <property type="entry name" value="OUTER SPORE WALL PROTEIN RRT8"/>
    <property type="match status" value="1"/>
</dbReference>
<dbReference type="GO" id="GO:0016846">
    <property type="term" value="F:carbon-sulfur lyase activity"/>
    <property type="evidence" value="ECO:0007669"/>
    <property type="project" value="InterPro"/>
</dbReference>
<comment type="similarity">
    <text evidence="1">Belongs to the Gfa family.</text>
</comment>
<dbReference type="PROSITE" id="PS51891">
    <property type="entry name" value="CENP_V_GFA"/>
    <property type="match status" value="1"/>
</dbReference>
<keyword evidence="2" id="KW-0479">Metal-binding</keyword>
<dbReference type="GO" id="GO:0005811">
    <property type="term" value="C:lipid droplet"/>
    <property type="evidence" value="ECO:0007669"/>
    <property type="project" value="TreeGrafter"/>
</dbReference>
<accession>A0AAD5WWD6</accession>
<dbReference type="GO" id="GO:0005628">
    <property type="term" value="C:prospore membrane"/>
    <property type="evidence" value="ECO:0007669"/>
    <property type="project" value="TreeGrafter"/>
</dbReference>
<feature type="region of interest" description="Disordered" evidence="4">
    <location>
        <begin position="517"/>
        <end position="549"/>
    </location>
</feature>
<feature type="transmembrane region" description="Helical" evidence="5">
    <location>
        <begin position="414"/>
        <end position="436"/>
    </location>
</feature>
<feature type="transmembrane region" description="Helical" evidence="5">
    <location>
        <begin position="329"/>
        <end position="351"/>
    </location>
</feature>
<gene>
    <name evidence="7" type="ORF">MKZ38_007753</name>
</gene>
<dbReference type="EMBL" id="JAKWBI020000050">
    <property type="protein sequence ID" value="KAJ2904554.1"/>
    <property type="molecule type" value="Genomic_DNA"/>
</dbReference>
<dbReference type="SUPFAM" id="SSF51316">
    <property type="entry name" value="Mss4-like"/>
    <property type="match status" value="1"/>
</dbReference>
<feature type="transmembrane region" description="Helical" evidence="5">
    <location>
        <begin position="297"/>
        <end position="317"/>
    </location>
</feature>
<keyword evidence="5" id="KW-0472">Membrane</keyword>
<dbReference type="InterPro" id="IPR052786">
    <property type="entry name" value="Spore_wall_assembly"/>
</dbReference>
<organism evidence="7 8">
    <name type="scientific">Zalerion maritima</name>
    <dbReference type="NCBI Taxonomy" id="339359"/>
    <lineage>
        <taxon>Eukaryota</taxon>
        <taxon>Fungi</taxon>
        <taxon>Dikarya</taxon>
        <taxon>Ascomycota</taxon>
        <taxon>Pezizomycotina</taxon>
        <taxon>Sordariomycetes</taxon>
        <taxon>Lulworthiomycetidae</taxon>
        <taxon>Lulworthiales</taxon>
        <taxon>Lulworthiaceae</taxon>
        <taxon>Zalerion</taxon>
    </lineage>
</organism>
<dbReference type="PANTHER" id="PTHR34292">
    <property type="entry name" value="OUTER SPORE WALL PROTEIN LDS1"/>
    <property type="match status" value="1"/>
</dbReference>
<keyword evidence="5" id="KW-0812">Transmembrane</keyword>
<keyword evidence="3" id="KW-0862">Zinc</keyword>
<reference evidence="7" key="1">
    <citation type="submission" date="2022-07" db="EMBL/GenBank/DDBJ databases">
        <title>Draft genome sequence of Zalerion maritima ATCC 34329, a (micro)plastics degrading marine fungus.</title>
        <authorList>
            <person name="Paco A."/>
            <person name="Goncalves M.F.M."/>
            <person name="Rocha-Santos T.A.P."/>
            <person name="Alves A."/>
        </authorList>
    </citation>
    <scope>NUCLEOTIDE SEQUENCE</scope>
    <source>
        <strain evidence="7">ATCC 34329</strain>
    </source>
</reference>
<keyword evidence="8" id="KW-1185">Reference proteome</keyword>